<feature type="compositionally biased region" description="Low complexity" evidence="1">
    <location>
        <begin position="528"/>
        <end position="538"/>
    </location>
</feature>
<feature type="region of interest" description="Disordered" evidence="1">
    <location>
        <begin position="198"/>
        <end position="234"/>
    </location>
</feature>
<proteinExistence type="predicted"/>
<feature type="compositionally biased region" description="Polar residues" evidence="1">
    <location>
        <begin position="1"/>
        <end position="10"/>
    </location>
</feature>
<keyword evidence="4" id="KW-1185">Reference proteome</keyword>
<dbReference type="EMBL" id="LBBL01000182">
    <property type="protein sequence ID" value="KKF94084.1"/>
    <property type="molecule type" value="Genomic_DNA"/>
</dbReference>
<gene>
    <name evidence="3" type="ORF">CFO_g3573</name>
</gene>
<reference evidence="3 4" key="1">
    <citation type="submission" date="2015-04" db="EMBL/GenBank/DDBJ databases">
        <title>Genome sequence of Ceratocystis platani, a major pathogen of plane trees.</title>
        <authorList>
            <person name="Belbahri L."/>
        </authorList>
    </citation>
    <scope>NUCLEOTIDE SEQUENCE [LARGE SCALE GENOMIC DNA]</scope>
    <source>
        <strain evidence="3 4">CFO</strain>
    </source>
</reference>
<feature type="compositionally biased region" description="Polar residues" evidence="1">
    <location>
        <begin position="211"/>
        <end position="232"/>
    </location>
</feature>
<feature type="compositionally biased region" description="Low complexity" evidence="1">
    <location>
        <begin position="200"/>
        <end position="210"/>
    </location>
</feature>
<dbReference type="OrthoDB" id="5411141at2759"/>
<evidence type="ECO:0000256" key="1">
    <source>
        <dbReference type="SAM" id="MobiDB-lite"/>
    </source>
</evidence>
<evidence type="ECO:0000256" key="2">
    <source>
        <dbReference type="SAM" id="Phobius"/>
    </source>
</evidence>
<keyword evidence="2" id="KW-0812">Transmembrane</keyword>
<evidence type="ECO:0000313" key="3">
    <source>
        <dbReference type="EMBL" id="KKF94084.1"/>
    </source>
</evidence>
<name>A0A0F8DDP6_CERFI</name>
<protein>
    <submittedName>
        <fullName evidence="3">Uncharacterized protein</fullName>
    </submittedName>
</protein>
<keyword evidence="2" id="KW-0472">Membrane</keyword>
<feature type="region of interest" description="Disordered" evidence="1">
    <location>
        <begin position="1"/>
        <end position="105"/>
    </location>
</feature>
<evidence type="ECO:0000313" key="4">
    <source>
        <dbReference type="Proteomes" id="UP000034841"/>
    </source>
</evidence>
<feature type="compositionally biased region" description="Low complexity" evidence="1">
    <location>
        <begin position="545"/>
        <end position="567"/>
    </location>
</feature>
<accession>A0A0F8DDP6</accession>
<keyword evidence="2" id="KW-1133">Transmembrane helix</keyword>
<feature type="compositionally biased region" description="Low complexity" evidence="1">
    <location>
        <begin position="59"/>
        <end position="73"/>
    </location>
</feature>
<feature type="region of interest" description="Disordered" evidence="1">
    <location>
        <begin position="521"/>
        <end position="662"/>
    </location>
</feature>
<comment type="caution">
    <text evidence="3">The sequence shown here is derived from an EMBL/GenBank/DDBJ whole genome shotgun (WGS) entry which is preliminary data.</text>
</comment>
<feature type="transmembrane region" description="Helical" evidence="2">
    <location>
        <begin position="241"/>
        <end position="262"/>
    </location>
</feature>
<organism evidence="3 4">
    <name type="scientific">Ceratocystis fimbriata f. sp. platani</name>
    <dbReference type="NCBI Taxonomy" id="88771"/>
    <lineage>
        <taxon>Eukaryota</taxon>
        <taxon>Fungi</taxon>
        <taxon>Dikarya</taxon>
        <taxon>Ascomycota</taxon>
        <taxon>Pezizomycotina</taxon>
        <taxon>Sordariomycetes</taxon>
        <taxon>Hypocreomycetidae</taxon>
        <taxon>Microascales</taxon>
        <taxon>Ceratocystidaceae</taxon>
        <taxon>Ceratocystis</taxon>
    </lineage>
</organism>
<feature type="compositionally biased region" description="Basic residues" evidence="1">
    <location>
        <begin position="47"/>
        <end position="57"/>
    </location>
</feature>
<feature type="region of interest" description="Disordered" evidence="1">
    <location>
        <begin position="477"/>
        <end position="498"/>
    </location>
</feature>
<dbReference type="AlphaFoldDB" id="A0A0F8DDP6"/>
<dbReference type="Proteomes" id="UP000034841">
    <property type="component" value="Unassembled WGS sequence"/>
</dbReference>
<sequence>MSTGPNSVVTQRAKRQATRTSQWASVARHNLPRPNTVLARSKSSNSRSRRSLNHKARQATSTPTASASASASSVNGYTSLSEPGEVSSDDEATGTPQLSSLVNADRARIAATPTPTATKGATLAYAANQVSDVRLTFTTTFSKPFSNLPPAPLAPMNMPRLVDTTAVDGASTALPSIILNQGGSGSGASLAVAPTGGYGNSQNSSGNSGSLAQQGTAVGSPSSTATSKANSDSSISTNETIAIASASIAGAVIIALSIWLFWRVRRVRRAAAVTPSSSLARSMPAYGKDYNKPPKSFIGRISSRIPFVGHKRPNTTDSSPAYWNNVEAGNMSANQQRSMSPQNQNWPSATEEKLAMNNASYYGPTVVTSVPSIHANNLSREIPISDSATPLSATSNNPLLLPSPYTPVYGTEVNWAAAKEMNLSPDGTTPVDGMTGTLTEPYMAELTYNSSLHSSGAEYGGEDTLRAVTLQQLQSPDGSIVPPLFDDGAYGRPQSGPGDYRYSELSSISSGFGDADIIIPSNAGSPVASPYARASTRSSTRRSAHSSAMRSRPLLHTALSSRSSSAPRTPPPVAMRQSWSRPPTSGYRDRDTVMTTVTDDGQPQRFRTVSSWVQQQSSRARRAQRRAEKNGDVPQVPDEPQLTLMMPDGEVPRPVDMTIARK</sequence>